<dbReference type="InterPro" id="IPR003661">
    <property type="entry name" value="HisK_dim/P_dom"/>
</dbReference>
<dbReference type="Gene3D" id="1.10.287.130">
    <property type="match status" value="1"/>
</dbReference>
<dbReference type="InterPro" id="IPR036097">
    <property type="entry name" value="HisK_dim/P_sf"/>
</dbReference>
<dbReference type="InterPro" id="IPR007891">
    <property type="entry name" value="CHASE3"/>
</dbReference>
<evidence type="ECO:0000256" key="9">
    <source>
        <dbReference type="ARBA" id="ARBA00023012"/>
    </source>
</evidence>
<keyword evidence="9" id="KW-0902">Two-component regulatory system</keyword>
<evidence type="ECO:0000259" key="14">
    <source>
        <dbReference type="PROSITE" id="PS50885"/>
    </source>
</evidence>
<comment type="caution">
    <text evidence="15">The sequence shown here is derived from an EMBL/GenBank/DDBJ whole genome shotgun (WGS) entry which is preliminary data.</text>
</comment>
<dbReference type="PROSITE" id="PS50109">
    <property type="entry name" value="HIS_KIN"/>
    <property type="match status" value="1"/>
</dbReference>
<dbReference type="InterPro" id="IPR003594">
    <property type="entry name" value="HATPase_dom"/>
</dbReference>
<dbReference type="SMART" id="SM00304">
    <property type="entry name" value="HAMP"/>
    <property type="match status" value="1"/>
</dbReference>
<keyword evidence="6 12" id="KW-0812">Transmembrane</keyword>
<evidence type="ECO:0000256" key="7">
    <source>
        <dbReference type="ARBA" id="ARBA00022777"/>
    </source>
</evidence>
<dbReference type="InterPro" id="IPR005467">
    <property type="entry name" value="His_kinase_dom"/>
</dbReference>
<feature type="compositionally biased region" description="Low complexity" evidence="11">
    <location>
        <begin position="515"/>
        <end position="530"/>
    </location>
</feature>
<dbReference type="PROSITE" id="PS50885">
    <property type="entry name" value="HAMP"/>
    <property type="match status" value="1"/>
</dbReference>
<protein>
    <recommendedName>
        <fullName evidence="3">histidine kinase</fullName>
        <ecNumber evidence="3">2.7.13.3</ecNumber>
    </recommendedName>
</protein>
<evidence type="ECO:0000256" key="12">
    <source>
        <dbReference type="SAM" id="Phobius"/>
    </source>
</evidence>
<keyword evidence="7 15" id="KW-0418">Kinase</keyword>
<evidence type="ECO:0000256" key="8">
    <source>
        <dbReference type="ARBA" id="ARBA00022989"/>
    </source>
</evidence>
<dbReference type="EMBL" id="BOOH01000036">
    <property type="protein sequence ID" value="GIH78002.1"/>
    <property type="molecule type" value="Genomic_DNA"/>
</dbReference>
<name>A0A8J3W6N6_9ACTN</name>
<dbReference type="RefSeq" id="WP_203892534.1">
    <property type="nucleotide sequence ID" value="NZ_BOOH01000036.1"/>
</dbReference>
<dbReference type="SMART" id="SM00387">
    <property type="entry name" value="HATPase_c"/>
    <property type="match status" value="1"/>
</dbReference>
<dbReference type="SUPFAM" id="SSF158472">
    <property type="entry name" value="HAMP domain-like"/>
    <property type="match status" value="1"/>
</dbReference>
<dbReference type="PRINTS" id="PR00344">
    <property type="entry name" value="BCTRLSENSOR"/>
</dbReference>
<dbReference type="GO" id="GO:0000155">
    <property type="term" value="F:phosphorelay sensor kinase activity"/>
    <property type="evidence" value="ECO:0007669"/>
    <property type="project" value="InterPro"/>
</dbReference>
<dbReference type="SUPFAM" id="SSF55874">
    <property type="entry name" value="ATPase domain of HSP90 chaperone/DNA topoisomerase II/histidine kinase"/>
    <property type="match status" value="1"/>
</dbReference>
<keyword evidence="8 12" id="KW-1133">Transmembrane helix</keyword>
<dbReference type="PANTHER" id="PTHR43304">
    <property type="entry name" value="PHYTOCHROME-LIKE PROTEIN CPH1"/>
    <property type="match status" value="1"/>
</dbReference>
<feature type="region of interest" description="Disordered" evidence="11">
    <location>
        <begin position="515"/>
        <end position="538"/>
    </location>
</feature>
<evidence type="ECO:0000256" key="2">
    <source>
        <dbReference type="ARBA" id="ARBA00004236"/>
    </source>
</evidence>
<evidence type="ECO:0000313" key="16">
    <source>
        <dbReference type="Proteomes" id="UP000616724"/>
    </source>
</evidence>
<dbReference type="Pfam" id="PF00672">
    <property type="entry name" value="HAMP"/>
    <property type="match status" value="1"/>
</dbReference>
<evidence type="ECO:0000259" key="13">
    <source>
        <dbReference type="PROSITE" id="PS50109"/>
    </source>
</evidence>
<feature type="domain" description="HAMP" evidence="14">
    <location>
        <begin position="221"/>
        <end position="273"/>
    </location>
</feature>
<sequence>MPADEKLARPPASSRAGRWSAQSWFALLLAAMAVLLCLSAVAGAVALQHTAEVSNRLVDRISPARVEGERLESSLLDQESGVRGFVLTGKEEFLEPYLEGQVAQLQAAARIRQLNPGRRLRELEELERLAAEWRGRHAEPMIVLTRTEGPDMVTQARTEESKESFDAVRGALDAYNAAWSRQREAARADLTAARVTRDTVFIVIIGALLLAVVAMAVLLRLVVFRPLDRLSAASRRVTGGDFSHHVDTGGPADLAELARDMEAMRGRIVAELEETRRSQRLLAERAEELKRSNTELEQFAYVASHDLQEPLRKVASFTQMLEQRYADQLDDRARQYIAFAVDGAKRMQELINELLTFSRVGRITRDPVTFGLGDVVAAALRNLSAAIEDAGAEVEVGDLPVISGDRSQFVMLWQNLIGNAVKFRHPDRAPVIRIEAWREGPEWCVSVADNGIGIDARFAEKIFIIFQRLHTRDAYPGTGIGLAICRKIVEYHHGRIWLDTDHTGGTRFVVALPAADEPPAGGEPVPVSAGEGESAPAT</sequence>
<feature type="transmembrane region" description="Helical" evidence="12">
    <location>
        <begin position="200"/>
        <end position="223"/>
    </location>
</feature>
<evidence type="ECO:0000256" key="11">
    <source>
        <dbReference type="SAM" id="MobiDB-lite"/>
    </source>
</evidence>
<dbReference type="Pfam" id="PF00512">
    <property type="entry name" value="HisKA"/>
    <property type="match status" value="1"/>
</dbReference>
<dbReference type="InterPro" id="IPR004358">
    <property type="entry name" value="Sig_transdc_His_kin-like_C"/>
</dbReference>
<evidence type="ECO:0000313" key="15">
    <source>
        <dbReference type="EMBL" id="GIH78002.1"/>
    </source>
</evidence>
<dbReference type="Pfam" id="PF05227">
    <property type="entry name" value="CHASE3"/>
    <property type="match status" value="1"/>
</dbReference>
<evidence type="ECO:0000256" key="1">
    <source>
        <dbReference type="ARBA" id="ARBA00000085"/>
    </source>
</evidence>
<evidence type="ECO:0000256" key="4">
    <source>
        <dbReference type="ARBA" id="ARBA00022553"/>
    </source>
</evidence>
<keyword evidence="16" id="KW-1185">Reference proteome</keyword>
<dbReference type="CDD" id="cd00082">
    <property type="entry name" value="HisKA"/>
    <property type="match status" value="1"/>
</dbReference>
<dbReference type="EC" id="2.7.13.3" evidence="3"/>
<dbReference type="GO" id="GO:0005886">
    <property type="term" value="C:plasma membrane"/>
    <property type="evidence" value="ECO:0007669"/>
    <property type="project" value="UniProtKB-SubCell"/>
</dbReference>
<keyword evidence="5" id="KW-0808">Transferase</keyword>
<dbReference type="InterPro" id="IPR003660">
    <property type="entry name" value="HAMP_dom"/>
</dbReference>
<gene>
    <name evidence="15" type="ORF">Plo01_44310</name>
</gene>
<dbReference type="Proteomes" id="UP000616724">
    <property type="component" value="Unassembled WGS sequence"/>
</dbReference>
<evidence type="ECO:0000256" key="3">
    <source>
        <dbReference type="ARBA" id="ARBA00012438"/>
    </source>
</evidence>
<dbReference type="SUPFAM" id="SSF47384">
    <property type="entry name" value="Homodimeric domain of signal transducing histidine kinase"/>
    <property type="match status" value="1"/>
</dbReference>
<dbReference type="InterPro" id="IPR036890">
    <property type="entry name" value="HATPase_C_sf"/>
</dbReference>
<feature type="coiled-coil region" evidence="10">
    <location>
        <begin position="254"/>
        <end position="292"/>
    </location>
</feature>
<evidence type="ECO:0000256" key="5">
    <source>
        <dbReference type="ARBA" id="ARBA00022679"/>
    </source>
</evidence>
<dbReference type="Gene3D" id="3.30.565.10">
    <property type="entry name" value="Histidine kinase-like ATPase, C-terminal domain"/>
    <property type="match status" value="1"/>
</dbReference>
<dbReference type="Gene3D" id="6.10.340.10">
    <property type="match status" value="1"/>
</dbReference>
<dbReference type="AlphaFoldDB" id="A0A8J3W6N6"/>
<reference evidence="15 16" key="1">
    <citation type="submission" date="2021-01" db="EMBL/GenBank/DDBJ databases">
        <title>Whole genome shotgun sequence of Planobispora longispora NBRC 13918.</title>
        <authorList>
            <person name="Komaki H."/>
            <person name="Tamura T."/>
        </authorList>
    </citation>
    <scope>NUCLEOTIDE SEQUENCE [LARGE SCALE GENOMIC DNA]</scope>
    <source>
        <strain evidence="15 16">NBRC 13918</strain>
    </source>
</reference>
<accession>A0A8J3W6N6</accession>
<keyword evidence="12" id="KW-0472">Membrane</keyword>
<keyword evidence="4" id="KW-0597">Phosphoprotein</keyword>
<feature type="domain" description="Histidine kinase" evidence="13">
    <location>
        <begin position="302"/>
        <end position="516"/>
    </location>
</feature>
<comment type="catalytic activity">
    <reaction evidence="1">
        <text>ATP + protein L-histidine = ADP + protein N-phospho-L-histidine.</text>
        <dbReference type="EC" id="2.7.13.3"/>
    </reaction>
</comment>
<evidence type="ECO:0000256" key="10">
    <source>
        <dbReference type="SAM" id="Coils"/>
    </source>
</evidence>
<dbReference type="PANTHER" id="PTHR43304:SF1">
    <property type="entry name" value="PAC DOMAIN-CONTAINING PROTEIN"/>
    <property type="match status" value="1"/>
</dbReference>
<dbReference type="InterPro" id="IPR052162">
    <property type="entry name" value="Sensor_kinase/Photoreceptor"/>
</dbReference>
<proteinExistence type="predicted"/>
<organism evidence="15 16">
    <name type="scientific">Planobispora longispora</name>
    <dbReference type="NCBI Taxonomy" id="28887"/>
    <lineage>
        <taxon>Bacteria</taxon>
        <taxon>Bacillati</taxon>
        <taxon>Actinomycetota</taxon>
        <taxon>Actinomycetes</taxon>
        <taxon>Streptosporangiales</taxon>
        <taxon>Streptosporangiaceae</taxon>
        <taxon>Planobispora</taxon>
    </lineage>
</organism>
<dbReference type="SMART" id="SM00388">
    <property type="entry name" value="HisKA"/>
    <property type="match status" value="1"/>
</dbReference>
<dbReference type="Pfam" id="PF02518">
    <property type="entry name" value="HATPase_c"/>
    <property type="match status" value="1"/>
</dbReference>
<keyword evidence="10" id="KW-0175">Coiled coil</keyword>
<comment type="subcellular location">
    <subcellularLocation>
        <location evidence="2">Cell membrane</location>
    </subcellularLocation>
</comment>
<evidence type="ECO:0000256" key="6">
    <source>
        <dbReference type="ARBA" id="ARBA00022692"/>
    </source>
</evidence>
<dbReference type="CDD" id="cd06225">
    <property type="entry name" value="HAMP"/>
    <property type="match status" value="1"/>
</dbReference>